<dbReference type="OrthoDB" id="385235at2759"/>
<dbReference type="GO" id="GO:0044528">
    <property type="term" value="P:regulation of mitochondrial mRNA stability"/>
    <property type="evidence" value="ECO:0007669"/>
    <property type="project" value="TreeGrafter"/>
</dbReference>
<dbReference type="VEuPathDB" id="CryptoDB:Vbra_7316"/>
<feature type="region of interest" description="Disordered" evidence="1">
    <location>
        <begin position="140"/>
        <end position="191"/>
    </location>
</feature>
<feature type="compositionally biased region" description="Basic residues" evidence="1">
    <location>
        <begin position="8"/>
        <end position="19"/>
    </location>
</feature>
<feature type="region of interest" description="Disordered" evidence="1">
    <location>
        <begin position="232"/>
        <end position="299"/>
    </location>
</feature>
<feature type="compositionally biased region" description="Basic and acidic residues" evidence="1">
    <location>
        <begin position="174"/>
        <end position="185"/>
    </location>
</feature>
<feature type="region of interest" description="Disordered" evidence="1">
    <location>
        <begin position="322"/>
        <end position="343"/>
    </location>
</feature>
<name>A0A0G4EGP8_VITBC</name>
<feature type="compositionally biased region" description="Basic and acidic residues" evidence="1">
    <location>
        <begin position="235"/>
        <end position="253"/>
    </location>
</feature>
<dbReference type="PANTHER" id="PTHR21228:SF40">
    <property type="entry name" value="LD45607P"/>
    <property type="match status" value="1"/>
</dbReference>
<feature type="domain" description="RNA-editing substrate-binding complex 6 protein" evidence="2">
    <location>
        <begin position="593"/>
        <end position="817"/>
    </location>
</feature>
<dbReference type="GO" id="GO:0000963">
    <property type="term" value="P:mitochondrial RNA processing"/>
    <property type="evidence" value="ECO:0007669"/>
    <property type="project" value="TreeGrafter"/>
</dbReference>
<dbReference type="InterPro" id="IPR058917">
    <property type="entry name" value="RESC6_dom"/>
</dbReference>
<dbReference type="InterPro" id="IPR016024">
    <property type="entry name" value="ARM-type_fold"/>
</dbReference>
<dbReference type="InterPro" id="IPR050870">
    <property type="entry name" value="FAST_kinase"/>
</dbReference>
<accession>A0A0G4EGP8</accession>
<dbReference type="OMA" id="ETWLNMD"/>
<keyword evidence="4" id="KW-1185">Reference proteome</keyword>
<reference evidence="3 4" key="1">
    <citation type="submission" date="2014-11" db="EMBL/GenBank/DDBJ databases">
        <authorList>
            <person name="Zhu J."/>
            <person name="Qi W."/>
            <person name="Song R."/>
        </authorList>
    </citation>
    <scope>NUCLEOTIDE SEQUENCE [LARGE SCALE GENOMIC DNA]</scope>
</reference>
<feature type="region of interest" description="Disordered" evidence="1">
    <location>
        <begin position="393"/>
        <end position="414"/>
    </location>
</feature>
<dbReference type="EMBL" id="CDMY01000224">
    <property type="protein sequence ID" value="CEL94643.1"/>
    <property type="molecule type" value="Genomic_DNA"/>
</dbReference>
<protein>
    <recommendedName>
        <fullName evidence="2">RNA-editing substrate-binding complex 6 protein domain-containing protein</fullName>
    </recommendedName>
</protein>
<dbReference type="GO" id="GO:0005759">
    <property type="term" value="C:mitochondrial matrix"/>
    <property type="evidence" value="ECO:0007669"/>
    <property type="project" value="TreeGrafter"/>
</dbReference>
<dbReference type="Pfam" id="PF26188">
    <property type="entry name" value="RESC6"/>
    <property type="match status" value="1"/>
</dbReference>
<feature type="region of interest" description="Disordered" evidence="1">
    <location>
        <begin position="1328"/>
        <end position="1441"/>
    </location>
</feature>
<dbReference type="GO" id="GO:0003723">
    <property type="term" value="F:RNA binding"/>
    <property type="evidence" value="ECO:0007669"/>
    <property type="project" value="TreeGrafter"/>
</dbReference>
<evidence type="ECO:0000313" key="3">
    <source>
        <dbReference type="EMBL" id="CEL94643.1"/>
    </source>
</evidence>
<evidence type="ECO:0000313" key="4">
    <source>
        <dbReference type="Proteomes" id="UP000041254"/>
    </source>
</evidence>
<sequence>MIPSKLSSRIHRGNLRRPRPLAQTTDPAGAECSARHATTPLPSFIHRVALSGSPSQPSSIPALQHVRLAAAGMSSSAGGAGDRAKAFEESFEEGEVGRDEYDEPSYTPASYTSIIREETSSSFRRKMRYGAHPSTLFKSTEEVEAEAMPRRGKGGRLERKAGKSTMSQADEDDLPLKEMDKDAGRRNKGKSRFSLRDLKTDEPLYQKTFWEEIREKELHKVAKTRESLAARQLRRKEEKARHKDKADGRRLPAIDEGEGGEGDLFPSGGSMKGVPSWDKEDRAAQHSHSTRGKTTPGSALDLASLSQLEAETSSDASIYSAAAAKEEATHESNATTGPLQKPAAEAMDRLGERDDHGQLRMVRGSALIDDIGQEPSLSEKEEKAKIRAMLFGQGDTSPARHGDEADVTAPPTEVDAHSPAELVRAATKLPVETWMNMAPERLQVQQELVKARSVAAILTTVGGNIGHMDEVNVTTAVHRLGRYVTPYQRQTIVKDERFVELLVAAERMLVHLGPQGLVNLFWGLVKLEHAPKWLPSLMVQCTQHVPKFEGQHLSTALFCLSKLSFAIKEAMPLKEQLVEAVKYRYEEFKTPLDLTVVCSALAKLDVRDPHLFAQLSQKVQKGMDQFSMQEIAGVAHAFASMSYTDPSLFKKIRRSLERQVEQCTVRDVVQLTWAMSRVEEADEELFKFTISPTIRSFMLDLAARDLCTVAWAYANAGVSDPDLFSDLAASMLPKVKQFTAHDISSVAMALAQAEFAHKELFAGLKQQALKLVGTFSPLQLSRAVYGFGAAGVTDAKLYSALCDQILERKHVLYPENIVQTLVGLYEAEYLSHPVVPALLELTSKKVQSIFAEDCVQILHVLTKCPNNLRSPTLIDQLLTAIRQRIRTWWCFTAANVADLFEAMHELNITDDQLTNVILRQLAPLLRSGDPEDFLRIVGSLSYLPADDRLLVRTHIHRRPRVQKAISDNLAQLARLDSDLQSMIVLCYACARIGFEDDSVHKIVDTVQHLIETEGERPRPLMLCYLLWTLTEQSLKMDWVRPVVVHFLTQRYGTPEQKAAVGRAEYRGGNVHIQGEDDPFSGDVLKDGAKEAAEALLRLAWVCVVTSEEQYLTPLLEDIARGFGDELPKELMHAQQVALHALKLKPSGLDPPASDALVAFLEDVLACPRADLYVYEGGAKYRMDKRLRVKDYNYDKWLSETLIQLKVAHKTAHTLENIYRVSVAFPLEKHLIDVLNFQDLVAPSSRPLASAELRQRQLSLLGWAVHSVHLRDLFNAVKDRSLRSFLARIVSTFVPAAKEFIEFTPPVTHTNKLPSSTHTDDWKRLSDVASKRDAAAGSAGGGGGECDWHEDEDAEEMRERALAKKQQQKWRVKSAYSRAAGSTGGGTVRPRRAAAERGGVGLDDEYEHEDRDEGEGERGDRKDKARQEGDDESEDSRATLAT</sequence>
<evidence type="ECO:0000259" key="2">
    <source>
        <dbReference type="Pfam" id="PF26188"/>
    </source>
</evidence>
<evidence type="ECO:0000256" key="1">
    <source>
        <dbReference type="SAM" id="MobiDB-lite"/>
    </source>
</evidence>
<dbReference type="Proteomes" id="UP000041254">
    <property type="component" value="Unassembled WGS sequence"/>
</dbReference>
<feature type="compositionally biased region" description="Basic and acidic residues" evidence="1">
    <location>
        <begin position="1407"/>
        <end position="1427"/>
    </location>
</feature>
<dbReference type="SUPFAM" id="SSF48371">
    <property type="entry name" value="ARM repeat"/>
    <property type="match status" value="1"/>
</dbReference>
<dbReference type="STRING" id="1169540.A0A0G4EGP8"/>
<proteinExistence type="predicted"/>
<feature type="region of interest" description="Disordered" evidence="1">
    <location>
        <begin position="1"/>
        <end position="29"/>
    </location>
</feature>
<dbReference type="PANTHER" id="PTHR21228">
    <property type="entry name" value="FAST LEU-RICH DOMAIN-CONTAINING"/>
    <property type="match status" value="1"/>
</dbReference>
<dbReference type="GO" id="GO:0035770">
    <property type="term" value="C:ribonucleoprotein granule"/>
    <property type="evidence" value="ECO:0007669"/>
    <property type="project" value="TreeGrafter"/>
</dbReference>
<feature type="region of interest" description="Disordered" evidence="1">
    <location>
        <begin position="74"/>
        <end position="107"/>
    </location>
</feature>
<dbReference type="PhylomeDB" id="A0A0G4EGP8"/>
<dbReference type="FunCoup" id="A0A0G4EGP8">
    <property type="interactions" value="9"/>
</dbReference>
<dbReference type="InParanoid" id="A0A0G4EGP8"/>
<organism evidence="3 4">
    <name type="scientific">Vitrella brassicaformis (strain CCMP3155)</name>
    <dbReference type="NCBI Taxonomy" id="1169540"/>
    <lineage>
        <taxon>Eukaryota</taxon>
        <taxon>Sar</taxon>
        <taxon>Alveolata</taxon>
        <taxon>Colpodellida</taxon>
        <taxon>Vitrellaceae</taxon>
        <taxon>Vitrella</taxon>
    </lineage>
</organism>
<gene>
    <name evidence="3" type="ORF">Vbra_7316</name>
</gene>